<proteinExistence type="predicted"/>
<gene>
    <name evidence="1" type="ORF">LX87_05025</name>
</gene>
<reference evidence="1 2" key="1">
    <citation type="submission" date="2018-06" db="EMBL/GenBank/DDBJ databases">
        <title>Genomic Encyclopedia of Archaeal and Bacterial Type Strains, Phase II (KMG-II): from individual species to whole genera.</title>
        <authorList>
            <person name="Goeker M."/>
        </authorList>
    </citation>
    <scope>NUCLEOTIDE SEQUENCE [LARGE SCALE GENOMIC DNA]</scope>
    <source>
        <strain evidence="1 2">DSM 21851</strain>
    </source>
</reference>
<dbReference type="EMBL" id="QLMC01000007">
    <property type="protein sequence ID" value="RAJ92694.1"/>
    <property type="molecule type" value="Genomic_DNA"/>
</dbReference>
<organism evidence="1 2">
    <name type="scientific">Larkinella arboricola</name>
    <dbReference type="NCBI Taxonomy" id="643671"/>
    <lineage>
        <taxon>Bacteria</taxon>
        <taxon>Pseudomonadati</taxon>
        <taxon>Bacteroidota</taxon>
        <taxon>Cytophagia</taxon>
        <taxon>Cytophagales</taxon>
        <taxon>Spirosomataceae</taxon>
        <taxon>Larkinella</taxon>
    </lineage>
</organism>
<accession>A0A327WNV9</accession>
<evidence type="ECO:0000313" key="1">
    <source>
        <dbReference type="EMBL" id="RAJ92694.1"/>
    </source>
</evidence>
<protein>
    <submittedName>
        <fullName evidence="1">Uncharacterized protein</fullName>
    </submittedName>
</protein>
<dbReference type="Proteomes" id="UP000248790">
    <property type="component" value="Unassembled WGS sequence"/>
</dbReference>
<evidence type="ECO:0000313" key="2">
    <source>
        <dbReference type="Proteomes" id="UP000248790"/>
    </source>
</evidence>
<keyword evidence="2" id="KW-1185">Reference proteome</keyword>
<sequence length="199" mass="23092">MFTHPLPKLSVKISNCSLQTKVLDRSVIICLVSFNLLSVTSRTQNGIQAQVIYSEYYRKYLSGSEDYIPTVKACLDNVFEIEPMSIAYFDKMMLSYSYKKEFFSKADKNAYRFRIGNKDRIKGVHTVQKDPYGIIFTWTSYGNKTRTLDDLIKELQPYRSGDKFGIPLYKFSNNGKNYTFWVQQKLGYEACFVTISTVK</sequence>
<name>A0A327WNV9_LARAB</name>
<dbReference type="AlphaFoldDB" id="A0A327WNV9"/>
<comment type="caution">
    <text evidence="1">The sequence shown here is derived from an EMBL/GenBank/DDBJ whole genome shotgun (WGS) entry which is preliminary data.</text>
</comment>
<dbReference type="OrthoDB" id="9836828at2"/>